<accession>I6Z6U2</accession>
<evidence type="ECO:0000313" key="2">
    <source>
        <dbReference type="Proteomes" id="UP000009005"/>
    </source>
</evidence>
<dbReference type="HOGENOM" id="CLU_064276_0_0_14"/>
<dbReference type="RefSeq" id="WP_014850008.1">
    <property type="nucleotide sequence ID" value="NC_018149.1"/>
</dbReference>
<dbReference type="STRING" id="1197325.WEN_02565"/>
<keyword evidence="2" id="KW-1185">Reference proteome</keyword>
<dbReference type="EMBL" id="CP003703">
    <property type="protein sequence ID" value="AFN65298.1"/>
    <property type="molecule type" value="Genomic_DNA"/>
</dbReference>
<name>I6Z6U2_MYCWM</name>
<protein>
    <submittedName>
        <fullName evidence="1">Uncharacterized protein</fullName>
    </submittedName>
</protein>
<proteinExistence type="predicted"/>
<evidence type="ECO:0000313" key="1">
    <source>
        <dbReference type="EMBL" id="AFN65298.1"/>
    </source>
</evidence>
<sequence length="367" mass="41130">MFSRLLGISPSLLKKLLIVASGGGSSVFYFGFPESQVAGTNRKIKWTLKREGKNEETDESIEKQGDKWVTEKKKWQGLDISEWNEVGDNNVKTIYKLILKKEFIKEELVKGNNSVKGVLGLFKVNLKQEDRQDKKVKLEEINEEEAKAIWLIVAKGKKSIYLIPTVRAYKENGKLGQWKRSIGNCLEGIINVWDGGVGDLKGWKDNGKLGDKEAEELEGRLRNGFIIARGGKGYGGSGGNWKGGRSSDIDSFVNGRPGRSYGKVVIYKNAGILAEKNNRKKVCEKEDTGVRYFPLDIKELGGTILKELKSRSQSSWSEIEVSEKIEDVGIFKWEKLRVSETGIGDGVGKDLIWGNDKKIVWTPELLK</sequence>
<gene>
    <name evidence="1" type="ordered locus">WEN_02565</name>
</gene>
<dbReference type="KEGG" id="mwe:WEN_02565"/>
<reference evidence="1 2" key="1">
    <citation type="journal article" date="2012" name="J. Bacteriol.">
        <title>Complete genome sequence of Mycoplasma wenyonii strain Massachusetts.</title>
        <authorList>
            <person name="Dos Santos A.P."/>
            <person name="Guimaraes A.M."/>
            <person name="do Nascimento N.C."/>
            <person name="Sanmiguel P.J."/>
            <person name="Messick J.B."/>
        </authorList>
    </citation>
    <scope>NUCLEOTIDE SEQUENCE [LARGE SCALE GENOMIC DNA]</scope>
    <source>
        <strain evidence="1 2">Massachusetts</strain>
    </source>
</reference>
<dbReference type="AlphaFoldDB" id="I6Z6U2"/>
<dbReference type="PATRIC" id="fig|1197325.3.peg.553"/>
<organism evidence="1 2">
    <name type="scientific">Mycoplasma wenyonii (strain Massachusetts)</name>
    <name type="common">Eperythrozoon wenyonii</name>
    <dbReference type="NCBI Taxonomy" id="1197325"/>
    <lineage>
        <taxon>Bacteria</taxon>
        <taxon>Bacillati</taxon>
        <taxon>Mycoplasmatota</taxon>
        <taxon>Mollicutes</taxon>
        <taxon>Mycoplasmataceae</taxon>
        <taxon>Mycoplasma</taxon>
    </lineage>
</organism>
<dbReference type="Proteomes" id="UP000009005">
    <property type="component" value="Chromosome"/>
</dbReference>